<evidence type="ECO:0000256" key="9">
    <source>
        <dbReference type="PROSITE-ProRule" id="PRU01091"/>
    </source>
</evidence>
<evidence type="ECO:0000256" key="2">
    <source>
        <dbReference type="ARBA" id="ARBA00022553"/>
    </source>
</evidence>
<dbReference type="Gene3D" id="1.10.10.10">
    <property type="entry name" value="Winged helix-like DNA-binding domain superfamily/Winged helix DNA-binding domain"/>
    <property type="match status" value="1"/>
</dbReference>
<dbReference type="PANTHER" id="PTHR48111">
    <property type="entry name" value="REGULATOR OF RPOS"/>
    <property type="match status" value="1"/>
</dbReference>
<dbReference type="Gene3D" id="6.10.250.690">
    <property type="match status" value="1"/>
</dbReference>
<evidence type="ECO:0000256" key="1">
    <source>
        <dbReference type="ARBA" id="ARBA00013332"/>
    </source>
</evidence>
<dbReference type="InterPro" id="IPR001789">
    <property type="entry name" value="Sig_transdc_resp-reg_receiver"/>
</dbReference>
<dbReference type="SUPFAM" id="SSF46894">
    <property type="entry name" value="C-terminal effector domain of the bipartite response regulators"/>
    <property type="match status" value="1"/>
</dbReference>
<dbReference type="InterPro" id="IPR039420">
    <property type="entry name" value="WalR-like"/>
</dbReference>
<feature type="domain" description="OmpR/PhoB-type" evidence="11">
    <location>
        <begin position="126"/>
        <end position="225"/>
    </location>
</feature>
<dbReference type="SMART" id="SM00448">
    <property type="entry name" value="REC"/>
    <property type="match status" value="1"/>
</dbReference>
<dbReference type="InterPro" id="IPR016032">
    <property type="entry name" value="Sig_transdc_resp-reg_C-effctor"/>
</dbReference>
<dbReference type="KEGG" id="pfer:IRI77_00895"/>
<protein>
    <recommendedName>
        <fullName evidence="1">Phosphate regulon transcriptional regulatory protein PhoB</fullName>
    </recommendedName>
</protein>
<sequence>MKKILLIEDDSDLFALLKYNLEKEGFQMVGAQTGRGAVDLCRRERPDLIILDIMLPDSDGLDICKGIRTHPELSHIPVIFLTARASETDRIVGLELGANDYIVKPFFVRELIARIKIQFRQLAQPVRKLQSGPLDLDRSACRVSLNGNPLSLTATEFRLLEFLMTRPGVVFSREQLLDAVWGHDRAVTDRTVDVYILRLRQKIEDDPAAPAFIRSVRGFGYSFNEAANQPAAAMV</sequence>
<proteinExistence type="predicted"/>
<evidence type="ECO:0000256" key="5">
    <source>
        <dbReference type="ARBA" id="ARBA00023125"/>
    </source>
</evidence>
<dbReference type="InterPro" id="IPR011006">
    <property type="entry name" value="CheY-like_superfamily"/>
</dbReference>
<keyword evidence="13" id="KW-1185">Reference proteome</keyword>
<keyword evidence="2 8" id="KW-0597">Phosphoprotein</keyword>
<dbReference type="Gene3D" id="3.40.50.2300">
    <property type="match status" value="1"/>
</dbReference>
<dbReference type="FunFam" id="3.40.50.2300:FF:000001">
    <property type="entry name" value="DNA-binding response regulator PhoB"/>
    <property type="match status" value="1"/>
</dbReference>
<dbReference type="AlphaFoldDB" id="A0A7S7SLK8"/>
<dbReference type="InterPro" id="IPR001867">
    <property type="entry name" value="OmpR/PhoB-type_DNA-bd"/>
</dbReference>
<dbReference type="PROSITE" id="PS51755">
    <property type="entry name" value="OMPR_PHOB"/>
    <property type="match status" value="1"/>
</dbReference>
<dbReference type="Pfam" id="PF00072">
    <property type="entry name" value="Response_reg"/>
    <property type="match status" value="1"/>
</dbReference>
<dbReference type="CDD" id="cd00383">
    <property type="entry name" value="trans_reg_C"/>
    <property type="match status" value="1"/>
</dbReference>
<dbReference type="SUPFAM" id="SSF52172">
    <property type="entry name" value="CheY-like"/>
    <property type="match status" value="1"/>
</dbReference>
<keyword evidence="6" id="KW-0804">Transcription</keyword>
<dbReference type="InterPro" id="IPR036388">
    <property type="entry name" value="WH-like_DNA-bd_sf"/>
</dbReference>
<evidence type="ECO:0000259" key="10">
    <source>
        <dbReference type="PROSITE" id="PS50110"/>
    </source>
</evidence>
<dbReference type="Proteomes" id="UP000593892">
    <property type="component" value="Chromosome"/>
</dbReference>
<feature type="modified residue" description="4-aspartylphosphate" evidence="8">
    <location>
        <position position="52"/>
    </location>
</feature>
<evidence type="ECO:0000313" key="12">
    <source>
        <dbReference type="EMBL" id="QOY88551.1"/>
    </source>
</evidence>
<dbReference type="GO" id="GO:0032993">
    <property type="term" value="C:protein-DNA complex"/>
    <property type="evidence" value="ECO:0007669"/>
    <property type="project" value="TreeGrafter"/>
</dbReference>
<evidence type="ECO:0000256" key="4">
    <source>
        <dbReference type="ARBA" id="ARBA00023015"/>
    </source>
</evidence>
<keyword evidence="5 9" id="KW-0238">DNA-binding</keyword>
<evidence type="ECO:0000256" key="3">
    <source>
        <dbReference type="ARBA" id="ARBA00023012"/>
    </source>
</evidence>
<dbReference type="Pfam" id="PF00486">
    <property type="entry name" value="Trans_reg_C"/>
    <property type="match status" value="1"/>
</dbReference>
<feature type="domain" description="Response regulatory" evidence="10">
    <location>
        <begin position="3"/>
        <end position="119"/>
    </location>
</feature>
<dbReference type="PROSITE" id="PS50110">
    <property type="entry name" value="RESPONSE_REGULATORY"/>
    <property type="match status" value="1"/>
</dbReference>
<comment type="function">
    <text evidence="7">This protein is a positive regulator for the phosphate regulon. Transcription of this operon is positively regulated by PhoB and PhoR when phosphate is limited.</text>
</comment>
<name>A0A7S7SLK8_PALFE</name>
<dbReference type="GO" id="GO:0005829">
    <property type="term" value="C:cytosol"/>
    <property type="evidence" value="ECO:0007669"/>
    <property type="project" value="TreeGrafter"/>
</dbReference>
<gene>
    <name evidence="12" type="ORF">IRI77_00895</name>
</gene>
<dbReference type="RefSeq" id="WP_194450213.1">
    <property type="nucleotide sequence ID" value="NZ_CP063849.1"/>
</dbReference>
<reference evidence="12 13" key="1">
    <citation type="submission" date="2020-10" db="EMBL/GenBank/DDBJ databases">
        <title>Complete genome sequence of Paludibaculum fermentans P105T, a facultatively anaerobic acidobacterium capable of dissimilatory Fe(III) reduction.</title>
        <authorList>
            <person name="Dedysh S.N."/>
            <person name="Beletsky A.V."/>
            <person name="Kulichevskaya I.S."/>
            <person name="Mardanov A.V."/>
            <person name="Ravin N.V."/>
        </authorList>
    </citation>
    <scope>NUCLEOTIDE SEQUENCE [LARGE SCALE GENOMIC DNA]</scope>
    <source>
        <strain evidence="12 13">P105</strain>
    </source>
</reference>
<dbReference type="FunFam" id="1.10.10.10:FF:000018">
    <property type="entry name" value="DNA-binding response regulator ResD"/>
    <property type="match status" value="1"/>
</dbReference>
<evidence type="ECO:0000256" key="6">
    <source>
        <dbReference type="ARBA" id="ARBA00023163"/>
    </source>
</evidence>
<dbReference type="GO" id="GO:0006355">
    <property type="term" value="P:regulation of DNA-templated transcription"/>
    <property type="evidence" value="ECO:0007669"/>
    <property type="project" value="InterPro"/>
</dbReference>
<evidence type="ECO:0000256" key="8">
    <source>
        <dbReference type="PROSITE-ProRule" id="PRU00169"/>
    </source>
</evidence>
<evidence type="ECO:0000259" key="11">
    <source>
        <dbReference type="PROSITE" id="PS51755"/>
    </source>
</evidence>
<accession>A0A7S7SLK8</accession>
<dbReference type="SMART" id="SM00862">
    <property type="entry name" value="Trans_reg_C"/>
    <property type="match status" value="1"/>
</dbReference>
<keyword evidence="4" id="KW-0805">Transcription regulation</keyword>
<keyword evidence="3" id="KW-0902">Two-component regulatory system</keyword>
<dbReference type="GO" id="GO:0000976">
    <property type="term" value="F:transcription cis-regulatory region binding"/>
    <property type="evidence" value="ECO:0007669"/>
    <property type="project" value="TreeGrafter"/>
</dbReference>
<dbReference type="GO" id="GO:0000156">
    <property type="term" value="F:phosphorelay response regulator activity"/>
    <property type="evidence" value="ECO:0007669"/>
    <property type="project" value="TreeGrafter"/>
</dbReference>
<evidence type="ECO:0000313" key="13">
    <source>
        <dbReference type="Proteomes" id="UP000593892"/>
    </source>
</evidence>
<organism evidence="12 13">
    <name type="scientific">Paludibaculum fermentans</name>
    <dbReference type="NCBI Taxonomy" id="1473598"/>
    <lineage>
        <taxon>Bacteria</taxon>
        <taxon>Pseudomonadati</taxon>
        <taxon>Acidobacteriota</taxon>
        <taxon>Terriglobia</taxon>
        <taxon>Bryobacterales</taxon>
        <taxon>Bryobacteraceae</taxon>
        <taxon>Paludibaculum</taxon>
    </lineage>
</organism>
<feature type="DNA-binding region" description="OmpR/PhoB-type" evidence="9">
    <location>
        <begin position="126"/>
        <end position="225"/>
    </location>
</feature>
<dbReference type="EMBL" id="CP063849">
    <property type="protein sequence ID" value="QOY88551.1"/>
    <property type="molecule type" value="Genomic_DNA"/>
</dbReference>
<evidence type="ECO:0000256" key="7">
    <source>
        <dbReference type="ARBA" id="ARBA00024735"/>
    </source>
</evidence>
<dbReference type="PANTHER" id="PTHR48111:SF40">
    <property type="entry name" value="PHOSPHATE REGULON TRANSCRIPTIONAL REGULATORY PROTEIN PHOB"/>
    <property type="match status" value="1"/>
</dbReference>